<dbReference type="SUPFAM" id="SSF47157">
    <property type="entry name" value="Mitochondrial import receptor subunit Tom20"/>
    <property type="match status" value="1"/>
</dbReference>
<dbReference type="PANTHER" id="PTHR12197:SF292">
    <property type="entry name" value="SET DOMAIN-CONTAINING PROTEIN"/>
    <property type="match status" value="1"/>
</dbReference>
<protein>
    <recommendedName>
        <fullName evidence="9">SET domain-containing protein</fullName>
    </recommendedName>
</protein>
<reference evidence="11" key="1">
    <citation type="submission" date="2024-06" db="EMBL/GenBank/DDBJ databases">
        <title>Multi-omics analyses provide insights into the biosynthesis of the anticancer antibiotic pleurotin in Hohenbuehelia grisea.</title>
        <authorList>
            <person name="Weaver J.A."/>
            <person name="Alberti F."/>
        </authorList>
    </citation>
    <scope>NUCLEOTIDE SEQUENCE [LARGE SCALE GENOMIC DNA]</scope>
    <source>
        <strain evidence="11">T-177</strain>
    </source>
</reference>
<evidence type="ECO:0000313" key="11">
    <source>
        <dbReference type="Proteomes" id="UP001556367"/>
    </source>
</evidence>
<keyword evidence="5" id="KW-1133">Transmembrane helix</keyword>
<evidence type="ECO:0000256" key="4">
    <source>
        <dbReference type="ARBA" id="ARBA00022787"/>
    </source>
</evidence>
<proteinExistence type="inferred from homology"/>
<dbReference type="Proteomes" id="UP001556367">
    <property type="component" value="Unassembled WGS sequence"/>
</dbReference>
<dbReference type="InterPro" id="IPR001214">
    <property type="entry name" value="SET_dom"/>
</dbReference>
<keyword evidence="4" id="KW-1000">Mitochondrion outer membrane</keyword>
<dbReference type="Pfam" id="PF02064">
    <property type="entry name" value="MAS20"/>
    <property type="match status" value="1"/>
</dbReference>
<dbReference type="EMBL" id="JASNQZ010000012">
    <property type="protein sequence ID" value="KAL0950169.1"/>
    <property type="molecule type" value="Genomic_DNA"/>
</dbReference>
<comment type="caution">
    <text evidence="10">The sequence shown here is derived from an EMBL/GenBank/DDBJ whole genome shotgun (WGS) entry which is preliminary data.</text>
</comment>
<evidence type="ECO:0000256" key="1">
    <source>
        <dbReference type="ARBA" id="ARBA00004572"/>
    </source>
</evidence>
<dbReference type="Pfam" id="PF00856">
    <property type="entry name" value="SET"/>
    <property type="match status" value="1"/>
</dbReference>
<dbReference type="InterPro" id="IPR046341">
    <property type="entry name" value="SET_dom_sf"/>
</dbReference>
<dbReference type="PROSITE" id="PS50280">
    <property type="entry name" value="SET"/>
    <property type="match status" value="1"/>
</dbReference>
<name>A0ABR3J3G9_9AGAR</name>
<dbReference type="Gene3D" id="1.20.960.10">
    <property type="entry name" value="Mitochondrial outer membrane translocase complex, subunit Tom20 domain"/>
    <property type="match status" value="1"/>
</dbReference>
<organism evidence="10 11">
    <name type="scientific">Hohenbuehelia grisea</name>
    <dbReference type="NCBI Taxonomy" id="104357"/>
    <lineage>
        <taxon>Eukaryota</taxon>
        <taxon>Fungi</taxon>
        <taxon>Dikarya</taxon>
        <taxon>Basidiomycota</taxon>
        <taxon>Agaricomycotina</taxon>
        <taxon>Agaricomycetes</taxon>
        <taxon>Agaricomycetidae</taxon>
        <taxon>Agaricales</taxon>
        <taxon>Pleurotineae</taxon>
        <taxon>Pleurotaceae</taxon>
        <taxon>Hohenbuehelia</taxon>
    </lineage>
</organism>
<keyword evidence="7" id="KW-0472">Membrane</keyword>
<dbReference type="InterPro" id="IPR050869">
    <property type="entry name" value="H3K4_H4K5_MeTrfase"/>
</dbReference>
<feature type="domain" description="SET" evidence="9">
    <location>
        <begin position="171"/>
        <end position="486"/>
    </location>
</feature>
<dbReference type="InterPro" id="IPR002056">
    <property type="entry name" value="MAS20"/>
</dbReference>
<keyword evidence="6" id="KW-0496">Mitochondrion</keyword>
<sequence length="574" mass="63032">MNRTTTILTAASVAVAGVVAYAFYFDHKRRNDFEFRKQLRKDKKKAEKSAAVQSKEPSPQASSGEITPAQLAEALESVKNSQPNLTTSAEKEGYFMGQVSEGEQLATQGPAFYLAAATAFYRAMQVYPSPMELLAIYDKTVPKPIFELVMALVSLDAKDNFAAYFDHFPPKSVDVGIDDCDIGGQGARKVLVARKDFQPGDLIYKEHAIAATLDTDLQARGTHCTHCLRAIEKGMAIPASASDPFAAVYCSKPCQLKSKTQSHNLLFSLEPLLPIEVLPEPPSAASLEERRKAQTLLIEYLKKRGHGAIVLVARFLGRQVQTETAKQFPQLMTIPEIDYPSPDDPRFGLPEQVEHLRYLELVPPEGERKFLTDILATTLPGLEMFITDERYASVLGKMRYNSFGVCFGGGRDDRPIFDERPEDRERTRTPYGTARQIGSGIYNLSSYLSHSCVPNTRPSFSNGTAELHLIATKAIKKGDQLTVSYVDVTQHEGEDLAECYRRRRREIARGWRFACTCPRCKEDGPVVAAIPPVAPVSAGPNAPALSEAALAAPTTANGVSPLVPETKEAEITAA</sequence>
<dbReference type="SUPFAM" id="SSF82199">
    <property type="entry name" value="SET domain"/>
    <property type="match status" value="1"/>
</dbReference>
<evidence type="ECO:0000256" key="5">
    <source>
        <dbReference type="ARBA" id="ARBA00022989"/>
    </source>
</evidence>
<evidence type="ECO:0000256" key="6">
    <source>
        <dbReference type="ARBA" id="ARBA00023128"/>
    </source>
</evidence>
<gene>
    <name evidence="10" type="ORF">HGRIS_010162</name>
</gene>
<keyword evidence="11" id="KW-1185">Reference proteome</keyword>
<dbReference type="PANTHER" id="PTHR12197">
    <property type="entry name" value="HISTONE-LYSINE N-METHYLTRANSFERASE SMYD"/>
    <property type="match status" value="1"/>
</dbReference>
<comment type="similarity">
    <text evidence="2">Belongs to the Tom20 family.</text>
</comment>
<evidence type="ECO:0000259" key="9">
    <source>
        <dbReference type="PROSITE" id="PS50280"/>
    </source>
</evidence>
<dbReference type="PRINTS" id="PR00351">
    <property type="entry name" value="OM20RECEPTOR"/>
</dbReference>
<dbReference type="InterPro" id="IPR023392">
    <property type="entry name" value="Tom20_dom_sf"/>
</dbReference>
<dbReference type="CDD" id="cd20071">
    <property type="entry name" value="SET_SMYD"/>
    <property type="match status" value="1"/>
</dbReference>
<dbReference type="Gene3D" id="2.170.270.10">
    <property type="entry name" value="SET domain"/>
    <property type="match status" value="2"/>
</dbReference>
<feature type="compositionally biased region" description="Polar residues" evidence="8">
    <location>
        <begin position="51"/>
        <end position="65"/>
    </location>
</feature>
<dbReference type="Gene3D" id="6.10.140.2220">
    <property type="match status" value="1"/>
</dbReference>
<evidence type="ECO:0000256" key="8">
    <source>
        <dbReference type="SAM" id="MobiDB-lite"/>
    </source>
</evidence>
<accession>A0ABR3J3G9</accession>
<keyword evidence="3" id="KW-0812">Transmembrane</keyword>
<feature type="region of interest" description="Disordered" evidence="8">
    <location>
        <begin position="44"/>
        <end position="65"/>
    </location>
</feature>
<evidence type="ECO:0000256" key="3">
    <source>
        <dbReference type="ARBA" id="ARBA00022692"/>
    </source>
</evidence>
<evidence type="ECO:0000256" key="7">
    <source>
        <dbReference type="ARBA" id="ARBA00023136"/>
    </source>
</evidence>
<evidence type="ECO:0000313" key="10">
    <source>
        <dbReference type="EMBL" id="KAL0950169.1"/>
    </source>
</evidence>
<evidence type="ECO:0000256" key="2">
    <source>
        <dbReference type="ARBA" id="ARBA00005792"/>
    </source>
</evidence>
<comment type="subcellular location">
    <subcellularLocation>
        <location evidence="1">Mitochondrion outer membrane</location>
        <topology evidence="1">Single-pass membrane protein</topology>
    </subcellularLocation>
</comment>